<evidence type="ECO:0000259" key="3">
    <source>
        <dbReference type="Pfam" id="PF07859"/>
    </source>
</evidence>
<organism evidence="4 5">
    <name type="scientific">Litorivivens lipolytica</name>
    <dbReference type="NCBI Taxonomy" id="1524264"/>
    <lineage>
        <taxon>Bacteria</taxon>
        <taxon>Pseudomonadati</taxon>
        <taxon>Pseudomonadota</taxon>
        <taxon>Gammaproteobacteria</taxon>
        <taxon>Litorivivens</taxon>
    </lineage>
</organism>
<dbReference type="AlphaFoldDB" id="A0A7W4W3Y9"/>
<dbReference type="InterPro" id="IPR050300">
    <property type="entry name" value="GDXG_lipolytic_enzyme"/>
</dbReference>
<dbReference type="PANTHER" id="PTHR48081">
    <property type="entry name" value="AB HYDROLASE SUPERFAMILY PROTEIN C4A8.06C"/>
    <property type="match status" value="1"/>
</dbReference>
<dbReference type="RefSeq" id="WP_183409560.1">
    <property type="nucleotide sequence ID" value="NZ_JACHWY010000001.1"/>
</dbReference>
<dbReference type="GO" id="GO:0004806">
    <property type="term" value="F:triacylglycerol lipase activity"/>
    <property type="evidence" value="ECO:0007669"/>
    <property type="project" value="TreeGrafter"/>
</dbReference>
<dbReference type="EMBL" id="JACHWY010000001">
    <property type="protein sequence ID" value="MBB3046905.1"/>
    <property type="molecule type" value="Genomic_DNA"/>
</dbReference>
<evidence type="ECO:0000313" key="4">
    <source>
        <dbReference type="EMBL" id="MBB3046905.1"/>
    </source>
</evidence>
<evidence type="ECO:0000313" key="5">
    <source>
        <dbReference type="Proteomes" id="UP000537130"/>
    </source>
</evidence>
<feature type="domain" description="Alpha/beta hydrolase fold-3" evidence="3">
    <location>
        <begin position="71"/>
        <end position="271"/>
    </location>
</feature>
<gene>
    <name evidence="4" type="ORF">FHR99_001141</name>
</gene>
<dbReference type="InterPro" id="IPR029058">
    <property type="entry name" value="AB_hydrolase_fold"/>
</dbReference>
<comment type="similarity">
    <text evidence="1">Belongs to the 'GDXG' lipolytic enzyme family.</text>
</comment>
<protein>
    <submittedName>
        <fullName evidence="4">Acetyl esterase/lipase</fullName>
    </submittedName>
</protein>
<evidence type="ECO:0000256" key="2">
    <source>
        <dbReference type="ARBA" id="ARBA00022801"/>
    </source>
</evidence>
<accession>A0A7W4W3Y9</accession>
<evidence type="ECO:0000256" key="1">
    <source>
        <dbReference type="ARBA" id="ARBA00010515"/>
    </source>
</evidence>
<dbReference type="SUPFAM" id="SSF53474">
    <property type="entry name" value="alpha/beta-Hydrolases"/>
    <property type="match status" value="1"/>
</dbReference>
<dbReference type="Gene3D" id="3.40.50.1820">
    <property type="entry name" value="alpha/beta hydrolase"/>
    <property type="match status" value="1"/>
</dbReference>
<keyword evidence="5" id="KW-1185">Reference proteome</keyword>
<dbReference type="Proteomes" id="UP000537130">
    <property type="component" value="Unassembled WGS sequence"/>
</dbReference>
<proteinExistence type="inferred from homology"/>
<name>A0A7W4W3Y9_9GAMM</name>
<keyword evidence="2" id="KW-0378">Hydrolase</keyword>
<comment type="caution">
    <text evidence="4">The sequence shown here is derived from an EMBL/GenBank/DDBJ whole genome shotgun (WGS) entry which is preliminary data.</text>
</comment>
<dbReference type="PANTHER" id="PTHR48081:SF30">
    <property type="entry name" value="ACETYL-HYDROLASE LIPR-RELATED"/>
    <property type="match status" value="1"/>
</dbReference>
<dbReference type="Pfam" id="PF07859">
    <property type="entry name" value="Abhydrolase_3"/>
    <property type="match status" value="1"/>
</dbReference>
<dbReference type="InterPro" id="IPR013094">
    <property type="entry name" value="AB_hydrolase_3"/>
</dbReference>
<sequence>MTLSENYQQLRAALTPGLANPDDSLEEVRQKMHAIHPTEIPDDATVETLHDYPVSTVSVQTPAVTNRDSAVMMVHGGAFVSTQIPHYIPYATALSRYFKRQVIIFDYRLAPEHPFPAALDDSEAVYRSLLETFTPSRLAIIGDSCGGGIALSLLCRLRDSDLPLPAAYAGLSPWLDLEMTGDAAMQDRGEDPFVCAPWIRQRGLDYAGSAEPGDPRLSPLHADFSGLPPLFFATGSEDITRDDSRRAHRKALSHGVHSELDLAPHMIHGYHGLSALAPECSVGCERIAAFIDHWLE</sequence>
<reference evidence="4 5" key="1">
    <citation type="submission" date="2020-08" db="EMBL/GenBank/DDBJ databases">
        <title>Genomic Encyclopedia of Type Strains, Phase III (KMG-III): the genomes of soil and plant-associated and newly described type strains.</title>
        <authorList>
            <person name="Whitman W."/>
        </authorList>
    </citation>
    <scope>NUCLEOTIDE SEQUENCE [LARGE SCALE GENOMIC DNA]</scope>
    <source>
        <strain evidence="4 5">CECT 8654</strain>
    </source>
</reference>